<comment type="similarity">
    <text evidence="2">Belongs to the glycosyltransferase 32 family.</text>
</comment>
<dbReference type="Pfam" id="PF04572">
    <property type="entry name" value="Gb3_synth"/>
    <property type="match status" value="1"/>
</dbReference>
<keyword evidence="10" id="KW-1185">Reference proteome</keyword>
<keyword evidence="4" id="KW-0808">Transferase</keyword>
<dbReference type="GO" id="GO:0006688">
    <property type="term" value="P:glycosphingolipid biosynthetic process"/>
    <property type="evidence" value="ECO:0007669"/>
    <property type="project" value="TreeGrafter"/>
</dbReference>
<dbReference type="EMBL" id="JAHLQT010026149">
    <property type="protein sequence ID" value="KAG7163870.1"/>
    <property type="molecule type" value="Genomic_DNA"/>
</dbReference>
<evidence type="ECO:0000256" key="7">
    <source>
        <dbReference type="SAM" id="Phobius"/>
    </source>
</evidence>
<dbReference type="GO" id="GO:0000139">
    <property type="term" value="C:Golgi membrane"/>
    <property type="evidence" value="ECO:0007669"/>
    <property type="project" value="UniProtKB-SubCell"/>
</dbReference>
<sequence>MRLTRRRKVLMLLMGWMIVTFSTWLLHYGTNVHDLVSDSQALFLQQEPSSGWLWSEAQVILEVGEPAREGILLLEGYGYPRLTFRMWCAVIKDSSLLHNLTGHLKNIHLLHLNTTHLFQGSPLHTWYQQRKWRESFWPLSHFNDAVRWLLLWKYGGVYLDLDVMVLRPLTRLPNCTALESRKYVAAGVLKFTPNHPLMRACLDYFAQNFDGTVWGGNGPELLTQVLIDR</sequence>
<dbReference type="InterPro" id="IPR029044">
    <property type="entry name" value="Nucleotide-diphossugar_trans"/>
</dbReference>
<comment type="subcellular location">
    <subcellularLocation>
        <location evidence="1">Golgi apparatus membrane</location>
        <topology evidence="1">Single-pass type II membrane protein</topology>
    </subcellularLocation>
</comment>
<dbReference type="Proteomes" id="UP000747542">
    <property type="component" value="Unassembled WGS sequence"/>
</dbReference>
<dbReference type="InterPro" id="IPR007577">
    <property type="entry name" value="GlycoTrfase_DXD_sugar-bd_CS"/>
</dbReference>
<feature type="domain" description="Alpha 1,4-glycosyltransferase" evidence="8">
    <location>
        <begin position="191"/>
        <end position="226"/>
    </location>
</feature>
<gene>
    <name evidence="9" type="primary">A4gnt-L2</name>
    <name evidence="9" type="ORF">Hamer_G019142</name>
</gene>
<evidence type="ECO:0000313" key="9">
    <source>
        <dbReference type="EMBL" id="KAG7163870.1"/>
    </source>
</evidence>
<dbReference type="GO" id="GO:0016758">
    <property type="term" value="F:hexosyltransferase activity"/>
    <property type="evidence" value="ECO:0007669"/>
    <property type="project" value="TreeGrafter"/>
</dbReference>
<keyword evidence="6 7" id="KW-0472">Membrane</keyword>
<evidence type="ECO:0000256" key="4">
    <source>
        <dbReference type="ARBA" id="ARBA00022679"/>
    </source>
</evidence>
<dbReference type="Pfam" id="PF04488">
    <property type="entry name" value="Gly_transf_sug"/>
    <property type="match status" value="1"/>
</dbReference>
<evidence type="ECO:0000256" key="2">
    <source>
        <dbReference type="ARBA" id="ARBA00009003"/>
    </source>
</evidence>
<dbReference type="InterPro" id="IPR007652">
    <property type="entry name" value="A1-4-GlycosylTfrase_dom"/>
</dbReference>
<comment type="caution">
    <text evidence="9">The sequence shown here is derived from an EMBL/GenBank/DDBJ whole genome shotgun (WGS) entry which is preliminary data.</text>
</comment>
<protein>
    <submittedName>
        <fullName evidence="9">Alpha-1-4-N-acetylglucosaminyltransferase-like 2</fullName>
    </submittedName>
</protein>
<evidence type="ECO:0000256" key="5">
    <source>
        <dbReference type="ARBA" id="ARBA00023034"/>
    </source>
</evidence>
<dbReference type="SUPFAM" id="SSF53448">
    <property type="entry name" value="Nucleotide-diphospho-sugar transferases"/>
    <property type="match status" value="1"/>
</dbReference>
<dbReference type="PANTHER" id="PTHR12042">
    <property type="entry name" value="LACTOSYLCERAMIDE 4-ALPHA-GALACTOSYLTRANSFERASE ALPHA- 1,4-GALACTOSYLTRANSFERASE"/>
    <property type="match status" value="1"/>
</dbReference>
<evidence type="ECO:0000256" key="1">
    <source>
        <dbReference type="ARBA" id="ARBA00004323"/>
    </source>
</evidence>
<dbReference type="Gene3D" id="3.90.550.20">
    <property type="match status" value="1"/>
</dbReference>
<keyword evidence="3" id="KW-0328">Glycosyltransferase</keyword>
<keyword evidence="7" id="KW-0812">Transmembrane</keyword>
<organism evidence="9 10">
    <name type="scientific">Homarus americanus</name>
    <name type="common">American lobster</name>
    <dbReference type="NCBI Taxonomy" id="6706"/>
    <lineage>
        <taxon>Eukaryota</taxon>
        <taxon>Metazoa</taxon>
        <taxon>Ecdysozoa</taxon>
        <taxon>Arthropoda</taxon>
        <taxon>Crustacea</taxon>
        <taxon>Multicrustacea</taxon>
        <taxon>Malacostraca</taxon>
        <taxon>Eumalacostraca</taxon>
        <taxon>Eucarida</taxon>
        <taxon>Decapoda</taxon>
        <taxon>Pleocyemata</taxon>
        <taxon>Astacidea</taxon>
        <taxon>Nephropoidea</taxon>
        <taxon>Nephropidae</taxon>
        <taxon>Homarus</taxon>
    </lineage>
</organism>
<keyword evidence="7" id="KW-1133">Transmembrane helix</keyword>
<dbReference type="PANTHER" id="PTHR12042:SF21">
    <property type="entry name" value="ALPHA1,4-GALACTOSYLTRANSFERASE 1-RELATED"/>
    <property type="match status" value="1"/>
</dbReference>
<accession>A0A8J5JYT3</accession>
<evidence type="ECO:0000259" key="8">
    <source>
        <dbReference type="Pfam" id="PF04572"/>
    </source>
</evidence>
<evidence type="ECO:0000256" key="6">
    <source>
        <dbReference type="ARBA" id="ARBA00023136"/>
    </source>
</evidence>
<evidence type="ECO:0000256" key="3">
    <source>
        <dbReference type="ARBA" id="ARBA00022676"/>
    </source>
</evidence>
<evidence type="ECO:0000313" key="10">
    <source>
        <dbReference type="Proteomes" id="UP000747542"/>
    </source>
</evidence>
<dbReference type="InterPro" id="IPR051981">
    <property type="entry name" value="Glycosyltransf_32"/>
</dbReference>
<name>A0A8J5JYT3_HOMAM</name>
<feature type="transmembrane region" description="Helical" evidence="7">
    <location>
        <begin position="9"/>
        <end position="29"/>
    </location>
</feature>
<dbReference type="AlphaFoldDB" id="A0A8J5JYT3"/>
<proteinExistence type="inferred from homology"/>
<reference evidence="9" key="1">
    <citation type="journal article" date="2021" name="Sci. Adv.">
        <title>The American lobster genome reveals insights on longevity, neural, and immune adaptations.</title>
        <authorList>
            <person name="Polinski J.M."/>
            <person name="Zimin A.V."/>
            <person name="Clark K.F."/>
            <person name="Kohn A.B."/>
            <person name="Sadowski N."/>
            <person name="Timp W."/>
            <person name="Ptitsyn A."/>
            <person name="Khanna P."/>
            <person name="Romanova D.Y."/>
            <person name="Williams P."/>
            <person name="Greenwood S.J."/>
            <person name="Moroz L.L."/>
            <person name="Walt D.R."/>
            <person name="Bodnar A.G."/>
        </authorList>
    </citation>
    <scope>NUCLEOTIDE SEQUENCE</scope>
    <source>
        <strain evidence="9">GMGI-L3</strain>
    </source>
</reference>
<keyword evidence="5" id="KW-0333">Golgi apparatus</keyword>